<dbReference type="RefSeq" id="WP_328956061.1">
    <property type="nucleotide sequence ID" value="NZ_CP108110.1"/>
</dbReference>
<dbReference type="SUPFAM" id="SSF160631">
    <property type="entry name" value="SMI1/KNR4-like"/>
    <property type="match status" value="1"/>
</dbReference>
<evidence type="ECO:0000313" key="4">
    <source>
        <dbReference type="Proteomes" id="UP001432222"/>
    </source>
</evidence>
<organism evidence="3 4">
    <name type="scientific">Kitasatospora purpeofusca</name>
    <dbReference type="NCBI Taxonomy" id="67352"/>
    <lineage>
        <taxon>Bacteria</taxon>
        <taxon>Bacillati</taxon>
        <taxon>Actinomycetota</taxon>
        <taxon>Actinomycetes</taxon>
        <taxon>Kitasatosporales</taxon>
        <taxon>Streptomycetaceae</taxon>
        <taxon>Kitasatospora</taxon>
    </lineage>
</organism>
<proteinExistence type="predicted"/>
<accession>A0ABZ1U2Y2</accession>
<keyword evidence="4" id="KW-1185">Reference proteome</keyword>
<dbReference type="SMART" id="SM00860">
    <property type="entry name" value="SMI1_KNR4"/>
    <property type="match status" value="1"/>
</dbReference>
<dbReference type="InterPro" id="IPR018958">
    <property type="entry name" value="Knr4/Smi1-like_dom"/>
</dbReference>
<evidence type="ECO:0000256" key="1">
    <source>
        <dbReference type="SAM" id="MobiDB-lite"/>
    </source>
</evidence>
<evidence type="ECO:0000259" key="2">
    <source>
        <dbReference type="SMART" id="SM00860"/>
    </source>
</evidence>
<sequence>MTGNAQEAEIADSGVDWSGVREQVLALRDAPFAGEVFGARWQGFGHDFLVEPPLSETELAEAEEELGVSLPPDYRTFLLEVGAGGAGPFYGVFPLRRDEQGWHWLDGKVRSDNTHPGKPFPSTEERARWAEELDAREPVKDRFSDGLACRTLPDLRHCGTTTLPVPGPPHRRRPRLTATYRPIWHACGTPVNPPGDRAGQYQRR</sequence>
<gene>
    <name evidence="3" type="ORF">OHA16_21335</name>
</gene>
<evidence type="ECO:0000313" key="3">
    <source>
        <dbReference type="EMBL" id="WUQ85281.1"/>
    </source>
</evidence>
<dbReference type="Proteomes" id="UP001432222">
    <property type="component" value="Chromosome"/>
</dbReference>
<feature type="domain" description="Knr4/Smi1-like" evidence="2">
    <location>
        <begin position="53"/>
        <end position="204"/>
    </location>
</feature>
<dbReference type="Pfam" id="PF09346">
    <property type="entry name" value="SMI1_KNR4"/>
    <property type="match status" value="1"/>
</dbReference>
<dbReference type="InterPro" id="IPR037883">
    <property type="entry name" value="Knr4/Smi1-like_sf"/>
</dbReference>
<name>A0ABZ1U2Y2_9ACTN</name>
<dbReference type="EMBL" id="CP108110">
    <property type="protein sequence ID" value="WUQ85281.1"/>
    <property type="molecule type" value="Genomic_DNA"/>
</dbReference>
<dbReference type="Gene3D" id="3.40.1580.10">
    <property type="entry name" value="SMI1/KNR4-like"/>
    <property type="match status" value="1"/>
</dbReference>
<feature type="region of interest" description="Disordered" evidence="1">
    <location>
        <begin position="185"/>
        <end position="204"/>
    </location>
</feature>
<protein>
    <submittedName>
        <fullName evidence="3">SMI1/KNR4 family protein</fullName>
    </submittedName>
</protein>
<reference evidence="3" key="1">
    <citation type="submission" date="2022-10" db="EMBL/GenBank/DDBJ databases">
        <title>The complete genomes of actinobacterial strains from the NBC collection.</title>
        <authorList>
            <person name="Joergensen T.S."/>
            <person name="Alvarez Arevalo M."/>
            <person name="Sterndorff E.B."/>
            <person name="Faurdal D."/>
            <person name="Vuksanovic O."/>
            <person name="Mourched A.-S."/>
            <person name="Charusanti P."/>
            <person name="Shaw S."/>
            <person name="Blin K."/>
            <person name="Weber T."/>
        </authorList>
    </citation>
    <scope>NUCLEOTIDE SEQUENCE</scope>
    <source>
        <strain evidence="3">NBC_00222</strain>
    </source>
</reference>